<evidence type="ECO:0000313" key="1">
    <source>
        <dbReference type="EMBL" id="MEQ2241403.1"/>
    </source>
</evidence>
<evidence type="ECO:0000313" key="2">
    <source>
        <dbReference type="Proteomes" id="UP001482620"/>
    </source>
</evidence>
<sequence length="103" mass="11239">MEDANSYTQVLSFNASLVHILATVVRTASSVCSTCSDHRSVAAALLLDGRREVIMVAALLFTRREAKRRFRVHILSLFCSSSSAINLHSISSSLTVPPTTNYP</sequence>
<keyword evidence="2" id="KW-1185">Reference proteome</keyword>
<dbReference type="EMBL" id="JAHRIQ010060922">
    <property type="protein sequence ID" value="MEQ2241403.1"/>
    <property type="molecule type" value="Genomic_DNA"/>
</dbReference>
<protein>
    <submittedName>
        <fullName evidence="1">Uncharacterized protein</fullName>
    </submittedName>
</protein>
<proteinExistence type="predicted"/>
<dbReference type="Proteomes" id="UP001482620">
    <property type="component" value="Unassembled WGS sequence"/>
</dbReference>
<comment type="caution">
    <text evidence="1">The sequence shown here is derived from an EMBL/GenBank/DDBJ whole genome shotgun (WGS) entry which is preliminary data.</text>
</comment>
<organism evidence="1 2">
    <name type="scientific">Ilyodon furcidens</name>
    <name type="common">goldbreast splitfin</name>
    <dbReference type="NCBI Taxonomy" id="33524"/>
    <lineage>
        <taxon>Eukaryota</taxon>
        <taxon>Metazoa</taxon>
        <taxon>Chordata</taxon>
        <taxon>Craniata</taxon>
        <taxon>Vertebrata</taxon>
        <taxon>Euteleostomi</taxon>
        <taxon>Actinopterygii</taxon>
        <taxon>Neopterygii</taxon>
        <taxon>Teleostei</taxon>
        <taxon>Neoteleostei</taxon>
        <taxon>Acanthomorphata</taxon>
        <taxon>Ovalentaria</taxon>
        <taxon>Atherinomorphae</taxon>
        <taxon>Cyprinodontiformes</taxon>
        <taxon>Goodeidae</taxon>
        <taxon>Ilyodon</taxon>
    </lineage>
</organism>
<gene>
    <name evidence="1" type="ORF">ILYODFUR_024908</name>
</gene>
<name>A0ABV0UC44_9TELE</name>
<reference evidence="1 2" key="1">
    <citation type="submission" date="2021-06" db="EMBL/GenBank/DDBJ databases">
        <authorList>
            <person name="Palmer J.M."/>
        </authorList>
    </citation>
    <scope>NUCLEOTIDE SEQUENCE [LARGE SCALE GENOMIC DNA]</scope>
    <source>
        <strain evidence="2">if_2019</strain>
        <tissue evidence="1">Muscle</tissue>
    </source>
</reference>
<accession>A0ABV0UC44</accession>